<dbReference type="InterPro" id="IPR051479">
    <property type="entry name" value="PorB-like"/>
</dbReference>
<gene>
    <name evidence="5" type="ORF">CL943_00150</name>
</gene>
<dbReference type="PROSITE" id="PS50817">
    <property type="entry name" value="INTEIN_N_TER"/>
    <property type="match status" value="1"/>
</dbReference>
<dbReference type="InterPro" id="IPR006141">
    <property type="entry name" value="Intein_N"/>
</dbReference>
<dbReference type="GO" id="GO:0006082">
    <property type="term" value="P:organic acid metabolic process"/>
    <property type="evidence" value="ECO:0007669"/>
    <property type="project" value="UniProtKB-ARBA"/>
</dbReference>
<dbReference type="InterPro" id="IPR011766">
    <property type="entry name" value="TPP_enzyme_TPP-bd"/>
</dbReference>
<dbReference type="Pfam" id="PF02775">
    <property type="entry name" value="TPP_enzyme_C"/>
    <property type="match status" value="1"/>
</dbReference>
<keyword evidence="3" id="KW-0560">Oxidoreductase</keyword>
<dbReference type="GO" id="GO:0004519">
    <property type="term" value="F:endonuclease activity"/>
    <property type="evidence" value="ECO:0007669"/>
    <property type="project" value="InterPro"/>
</dbReference>
<dbReference type="Gene3D" id="2.170.16.10">
    <property type="entry name" value="Hedgehog/Intein (Hint) domain"/>
    <property type="match status" value="1"/>
</dbReference>
<sequence length="674" mass="75200">MVDVKDLKGINYEEYFASGHRACAGCGEALVLRHIMKAAGPKTIVAQATGCMEVVSTPYPQSAWRVPWVHGAFENAAAIASGIDAGLKAQGKREKVNLIAMGGDGASFDIGFGALSGALERGHKFTYIATDNEAYMNCLALDSLIMTKDGLKRIIDIGVGDMVYAFSQKNHKLVLKKCTGIFDNGKKRIFEINTDSQTIKATGNHPFLVLERNGRGKQSELVWKTVEELRAGDEVVVLKQGLEGKSHIFPKIQLSKKGDYKVNRIREVTIPKKSSKDLMKLLGLYVGDGWVRVEKAEIGFSVPKGNRARVPVKQLIRRVFSVDATRENENEVYLGSINAAKFVESLGFGKGAKNKVVPEWVFTLPIEEKKAFIEGLLLSDGYKIGNSYRYVSASKELLQTLRLLLQTMNVRVGKIHQQTKAKGTKVVYRALKKASTYGYICFSLKKGTNSKYRSQNKYRDFLYGNKNFEMKKIRSIERKRLEPTLDLRVEGEHNFIANGFVVHNTGVQRSGATFPYASTTTSPAGKKIPGKQEPKKPLPYIIASHGIKYVASMSPANLLDLKTKVQKALAIPHASFLHAYCVCPVGWHCKSDDTIELSKLAIQTRVFPLYEIENGVVKINQKVEKPKPVLEYLQLQGRFKHLGEEEVQKIQDYVDARYKFLLDMDGKKAFDVLF</sequence>
<reference evidence="6" key="1">
    <citation type="submission" date="2017-09" db="EMBL/GenBank/DDBJ databases">
        <title>The Reconstruction of 2,631 Draft Metagenome-Assembled Genomes from the Global Oceans.</title>
        <authorList>
            <person name="Tully B.J."/>
            <person name="Graham E.D."/>
            <person name="Heidelberg J.F."/>
        </authorList>
    </citation>
    <scope>NUCLEOTIDE SEQUENCE [LARGE SCALE GENOMIC DNA]</scope>
</reference>
<dbReference type="SUPFAM" id="SSF51294">
    <property type="entry name" value="Hedgehog/intein (Hint) domain"/>
    <property type="match status" value="1"/>
</dbReference>
<dbReference type="Gene3D" id="3.40.50.970">
    <property type="match status" value="3"/>
</dbReference>
<dbReference type="Pfam" id="PF14890">
    <property type="entry name" value="Intein_splicing"/>
    <property type="match status" value="1"/>
</dbReference>
<feature type="domain" description="DOD-type homing endonuclease" evidence="4">
    <location>
        <begin position="281"/>
        <end position="410"/>
    </location>
</feature>
<dbReference type="Proteomes" id="UP000226592">
    <property type="component" value="Unassembled WGS sequence"/>
</dbReference>
<dbReference type="SUPFAM" id="SSF55608">
    <property type="entry name" value="Homing endonucleases"/>
    <property type="match status" value="1"/>
</dbReference>
<evidence type="ECO:0000256" key="2">
    <source>
        <dbReference type="ARBA" id="ARBA00023000"/>
    </source>
</evidence>
<dbReference type="PANTHER" id="PTHR42897:SF2">
    <property type="entry name" value="PYRUVATE SYNTHASE SUBUNIT PORB"/>
    <property type="match status" value="1"/>
</dbReference>
<keyword evidence="2" id="KW-0651">Protein splicing</keyword>
<dbReference type="GO" id="GO:0016539">
    <property type="term" value="P:intein-mediated protein splicing"/>
    <property type="evidence" value="ECO:0007669"/>
    <property type="project" value="InterPro"/>
</dbReference>
<name>A0A2D6LZU9_9ARCH</name>
<dbReference type="PROSITE" id="PS50819">
    <property type="entry name" value="INTEIN_ENDONUCLEASE"/>
    <property type="match status" value="1"/>
</dbReference>
<evidence type="ECO:0000256" key="1">
    <source>
        <dbReference type="ARBA" id="ARBA00022813"/>
    </source>
</evidence>
<dbReference type="NCBIfam" id="TIGR01443">
    <property type="entry name" value="intein_Cterm"/>
    <property type="match status" value="1"/>
</dbReference>
<dbReference type="InterPro" id="IPR006142">
    <property type="entry name" value="INTEIN"/>
</dbReference>
<dbReference type="GO" id="GO:0044272">
    <property type="term" value="P:sulfur compound biosynthetic process"/>
    <property type="evidence" value="ECO:0007669"/>
    <property type="project" value="UniProtKB-ARBA"/>
</dbReference>
<comment type="caution">
    <text evidence="5">The sequence shown here is derived from an EMBL/GenBank/DDBJ whole genome shotgun (WGS) entry which is preliminary data.</text>
</comment>
<keyword evidence="1" id="KW-0068">Autocatalytic cleavage</keyword>
<proteinExistence type="predicted"/>
<dbReference type="SMART" id="SM00305">
    <property type="entry name" value="HintC"/>
    <property type="match status" value="1"/>
</dbReference>
<dbReference type="SUPFAM" id="SSF52518">
    <property type="entry name" value="Thiamin diphosphate-binding fold (THDP-binding)"/>
    <property type="match status" value="2"/>
</dbReference>
<dbReference type="GO" id="GO:0030976">
    <property type="term" value="F:thiamine pyrophosphate binding"/>
    <property type="evidence" value="ECO:0007669"/>
    <property type="project" value="InterPro"/>
</dbReference>
<dbReference type="InterPro" id="IPR003586">
    <property type="entry name" value="Hint_dom_C"/>
</dbReference>
<accession>A0A2D6LZU9</accession>
<dbReference type="Gene3D" id="3.10.28.10">
    <property type="entry name" value="Homing endonucleases"/>
    <property type="match status" value="1"/>
</dbReference>
<evidence type="ECO:0000313" key="5">
    <source>
        <dbReference type="EMBL" id="MAG21702.1"/>
    </source>
</evidence>
<evidence type="ECO:0000256" key="3">
    <source>
        <dbReference type="ARBA" id="ARBA00023002"/>
    </source>
</evidence>
<dbReference type="SMART" id="SM00306">
    <property type="entry name" value="HintN"/>
    <property type="match status" value="1"/>
</dbReference>
<dbReference type="GO" id="GO:0016491">
    <property type="term" value="F:oxidoreductase activity"/>
    <property type="evidence" value="ECO:0007669"/>
    <property type="project" value="UniProtKB-KW"/>
</dbReference>
<organism evidence="5 6">
    <name type="scientific">Candidatus Iainarchaeum sp</name>
    <dbReference type="NCBI Taxonomy" id="3101447"/>
    <lineage>
        <taxon>Archaea</taxon>
        <taxon>Candidatus Iainarchaeota</taxon>
        <taxon>Candidatus Iainarchaeia</taxon>
        <taxon>Candidatus Iainarchaeales</taxon>
        <taxon>Candidatus Iainarchaeaceae</taxon>
        <taxon>Candidatus Iainarchaeum</taxon>
    </lineage>
</organism>
<dbReference type="InterPro" id="IPR004860">
    <property type="entry name" value="LAGLIDADG_dom"/>
</dbReference>
<evidence type="ECO:0000259" key="4">
    <source>
        <dbReference type="PROSITE" id="PS50819"/>
    </source>
</evidence>
<evidence type="ECO:0000313" key="6">
    <source>
        <dbReference type="Proteomes" id="UP000226592"/>
    </source>
</evidence>
<dbReference type="InterPro" id="IPR036844">
    <property type="entry name" value="Hint_dom_sf"/>
</dbReference>
<dbReference type="InterPro" id="IPR027434">
    <property type="entry name" value="Homing_endonucl"/>
</dbReference>
<dbReference type="InterPro" id="IPR030934">
    <property type="entry name" value="Intein_C"/>
</dbReference>
<dbReference type="Pfam" id="PF14528">
    <property type="entry name" value="LAGLIDADG_3"/>
    <property type="match status" value="1"/>
</dbReference>
<dbReference type="CDD" id="cd00081">
    <property type="entry name" value="Hint"/>
    <property type="match status" value="2"/>
</dbReference>
<protein>
    <recommendedName>
        <fullName evidence="4">DOD-type homing endonuclease domain-containing protein</fullName>
    </recommendedName>
</protein>
<dbReference type="AlphaFoldDB" id="A0A2D6LZU9"/>
<dbReference type="EMBL" id="NZBU01000001">
    <property type="protein sequence ID" value="MAG21702.1"/>
    <property type="molecule type" value="Genomic_DNA"/>
</dbReference>
<dbReference type="PROSITE" id="PS50818">
    <property type="entry name" value="INTEIN_C_TER"/>
    <property type="match status" value="1"/>
</dbReference>
<dbReference type="InterPro" id="IPR003587">
    <property type="entry name" value="Hint_dom_N"/>
</dbReference>
<dbReference type="PRINTS" id="PR00379">
    <property type="entry name" value="INTEIN"/>
</dbReference>
<dbReference type="InterPro" id="IPR004042">
    <property type="entry name" value="Intein_endonuc_central"/>
</dbReference>
<dbReference type="InterPro" id="IPR029061">
    <property type="entry name" value="THDP-binding"/>
</dbReference>
<dbReference type="PANTHER" id="PTHR42897">
    <property type="entry name" value="PYRUVATE SYNTHASE SUBUNIT PORB"/>
    <property type="match status" value="1"/>
</dbReference>